<dbReference type="KEGG" id="rbc:BN938_0729"/>
<dbReference type="Gene3D" id="1.25.10.10">
    <property type="entry name" value="Leucine-rich Repeat Variant"/>
    <property type="match status" value="1"/>
</dbReference>
<feature type="signal peptide" evidence="1">
    <location>
        <begin position="1"/>
        <end position="17"/>
    </location>
</feature>
<dbReference type="InterPro" id="IPR010496">
    <property type="entry name" value="AL/BT2_dom"/>
</dbReference>
<organism evidence="3 4">
    <name type="scientific">Mucinivorans hirudinis</name>
    <dbReference type="NCBI Taxonomy" id="1433126"/>
    <lineage>
        <taxon>Bacteria</taxon>
        <taxon>Pseudomonadati</taxon>
        <taxon>Bacteroidota</taxon>
        <taxon>Bacteroidia</taxon>
        <taxon>Bacteroidales</taxon>
        <taxon>Rikenellaceae</taxon>
        <taxon>Mucinivorans</taxon>
    </lineage>
</organism>
<proteinExistence type="predicted"/>
<reference evidence="3 4" key="1">
    <citation type="journal article" date="2015" name="Genome Announc.">
        <title>Complete Genome Sequence of the Novel Leech Symbiont Mucinivorans hirudinis M3T.</title>
        <authorList>
            <person name="Nelson M.C."/>
            <person name="Bomar L."/>
            <person name="Graf J."/>
        </authorList>
    </citation>
    <scope>NUCLEOTIDE SEQUENCE [LARGE SCALE GENOMIC DNA]</scope>
    <source>
        <strain evidence="4">M3</strain>
    </source>
</reference>
<dbReference type="SUPFAM" id="SSF48371">
    <property type="entry name" value="ARM repeat"/>
    <property type="match status" value="1"/>
</dbReference>
<sequence length="1071" mass="116655">MKKIFLLLLLLPLLAVAQSPANRAAKTVVADVLAQMPAKNVKIYDQYMADLLSCGDEGLNILMEAYQPNADNTASGYAIGGLSYFVTTPGKDEARQAVQKAVLNALEKSTDREVKAFFISQLDIVGDNSTLGAMMKYAANKELSQDAVNVIVTIGTHGAIEAAEAIFEKIPNRMVAAKMAGDLALSSKEAVLIGWLKDADVNLTKAIYYALSKAGTEKSVKILADAAAKANFKYDAADALTSYLTILGRYPDAKTLDNLIKSKDANVRIAAMNIIASTKGKAVLPYALKAMESPSREYRNGALAAAAPFADDVFYAKLAKYNNVDVIAFFGNQKAASQTAYLIKALQGENYAEAAVALGKIATPEATAALVAKMDNEAVCEVLTWYKPNIDKELTAAIGNENSRKAALKLIGARRVTSAFDKVVAMGENSEAIAALDKIATAQNFDVLADLFAKTPSLYEKAFASTIEQMPKDEALAKITKLIAKNETFFPALAIVNTPAAFAVVKKGINEGKNIAQLTALFWKGKEALPFIIAEFEAAPSDPLLGNYLRVVKDGGFNDVQRLIHLRKILDIAKSDNQRNQILKEIAKCNTFNSLIVAADYINNPATEQSAGNIVVAVIGKDKEYAYWGADTKALLQKFVKVRKGGDASYEITAINKYLAEAPAEAGYVKAFNGKNLDGWKGLVQNPVARRKMTPAQLAEAQKKADEVMAKEWFTKDGVLHFTGKGENICTAKDYGDFEMWVDWRIGKHGDSGIYLRGSPQVQIWDTTLTQVGAQVGSGGLYNNQKNPSKPLVLADNAIGDWNTFYVKMVGERVTVVLNGIKVVDNVILENYWDRNQPIFPVDQIELQAHGDAIAFRDIFIKELPAVKPFELTTQEKKEGYKVLFDGVSMHEWVGNTKDYVAENGTITLYPGNGGGGNLYSKDEYADFTLRFEFMLTPAANNGLGIRTPMQGDAAYVGTELQILDSEHPVYKDLYDYQYHGSAYGIIPAKRGFLKPVGEWNYQEVTVKGHHVTVTLNGEVILDGDMAKASKNGTAPMDGKEHPGLMNTKGHIGFLGHGSIVKFRNIRIKEL</sequence>
<dbReference type="HOGENOM" id="CLU_008672_0_0_10"/>
<evidence type="ECO:0000256" key="1">
    <source>
        <dbReference type="SAM" id="SignalP"/>
    </source>
</evidence>
<dbReference type="Proteomes" id="UP000027616">
    <property type="component" value="Chromosome I"/>
</dbReference>
<evidence type="ECO:0000259" key="2">
    <source>
        <dbReference type="Pfam" id="PF06439"/>
    </source>
</evidence>
<evidence type="ECO:0000313" key="4">
    <source>
        <dbReference type="Proteomes" id="UP000027616"/>
    </source>
</evidence>
<feature type="chain" id="PRO_5001590802" description="3-keto-alpha-glucoside-1,2-lyase/3-keto-2-hydroxy-glucal hydratase domain-containing protein" evidence="1">
    <location>
        <begin position="18"/>
        <end position="1071"/>
    </location>
</feature>
<feature type="domain" description="3-keto-alpha-glucoside-1,2-lyase/3-keto-2-hydroxy-glucal hydratase" evidence="2">
    <location>
        <begin position="668"/>
        <end position="862"/>
    </location>
</feature>
<dbReference type="AlphaFoldDB" id="A0A060RBV9"/>
<dbReference type="Pfam" id="PF06439">
    <property type="entry name" value="3keto-disac_hyd"/>
    <property type="match status" value="2"/>
</dbReference>
<dbReference type="STRING" id="1433126.BN938_0729"/>
<dbReference type="InterPro" id="IPR011989">
    <property type="entry name" value="ARM-like"/>
</dbReference>
<name>A0A060RBV9_9BACT</name>
<dbReference type="eggNOG" id="COG1413">
    <property type="taxonomic scope" value="Bacteria"/>
</dbReference>
<dbReference type="Gene3D" id="2.60.120.560">
    <property type="entry name" value="Exo-inulinase, domain 1"/>
    <property type="match status" value="2"/>
</dbReference>
<dbReference type="GO" id="GO:0016787">
    <property type="term" value="F:hydrolase activity"/>
    <property type="evidence" value="ECO:0007669"/>
    <property type="project" value="InterPro"/>
</dbReference>
<gene>
    <name evidence="3" type="ORF">BN938_0729</name>
</gene>
<evidence type="ECO:0000313" key="3">
    <source>
        <dbReference type="EMBL" id="CDN30834.1"/>
    </source>
</evidence>
<keyword evidence="1" id="KW-0732">Signal</keyword>
<dbReference type="InterPro" id="IPR016024">
    <property type="entry name" value="ARM-type_fold"/>
</dbReference>
<dbReference type="OrthoDB" id="9806233at2"/>
<dbReference type="EMBL" id="HG934468">
    <property type="protein sequence ID" value="CDN30834.1"/>
    <property type="molecule type" value="Genomic_DNA"/>
</dbReference>
<keyword evidence="4" id="KW-1185">Reference proteome</keyword>
<accession>A0A060RBV9</accession>
<dbReference type="PATRIC" id="fig|1433126.3.peg.730"/>
<protein>
    <recommendedName>
        <fullName evidence="2">3-keto-alpha-glucoside-1,2-lyase/3-keto-2-hydroxy-glucal hydratase domain-containing protein</fullName>
    </recommendedName>
</protein>
<feature type="domain" description="3-keto-alpha-glucoside-1,2-lyase/3-keto-2-hydroxy-glucal hydratase" evidence="2">
    <location>
        <begin position="880"/>
        <end position="1069"/>
    </location>
</feature>